<sequence length="108" mass="11757">MSFRLLTKAWRQQTQSINRTAFSSTLSRSFSRQSQRPSFAIAFDIDGVILLGNTPVGGSPAALRKLYDAEGRLKIPYVFLTNGGGIPEAKRASELSELLGLNVSPSQV</sequence>
<dbReference type="EMBL" id="ASHM01086090">
    <property type="protein sequence ID" value="PNX61774.1"/>
    <property type="molecule type" value="Genomic_DNA"/>
</dbReference>
<dbReference type="ExpressionAtlas" id="A0A2K3K662">
    <property type="expression patterns" value="baseline"/>
</dbReference>
<gene>
    <name evidence="1" type="ORF">L195_g052629</name>
</gene>
<protein>
    <submittedName>
        <fullName evidence="1">Cat eye syndrome critical region protein</fullName>
    </submittedName>
</protein>
<dbReference type="SUPFAM" id="SSF56784">
    <property type="entry name" value="HAD-like"/>
    <property type="match status" value="1"/>
</dbReference>
<dbReference type="AlphaFoldDB" id="A0A2K3K662"/>
<evidence type="ECO:0000313" key="2">
    <source>
        <dbReference type="Proteomes" id="UP000236291"/>
    </source>
</evidence>
<accession>A0A2K3K662</accession>
<comment type="caution">
    <text evidence="1">The sequence shown here is derived from an EMBL/GenBank/DDBJ whole genome shotgun (WGS) entry which is preliminary data.</text>
</comment>
<organism evidence="1 2">
    <name type="scientific">Trifolium pratense</name>
    <name type="common">Red clover</name>
    <dbReference type="NCBI Taxonomy" id="57577"/>
    <lineage>
        <taxon>Eukaryota</taxon>
        <taxon>Viridiplantae</taxon>
        <taxon>Streptophyta</taxon>
        <taxon>Embryophyta</taxon>
        <taxon>Tracheophyta</taxon>
        <taxon>Spermatophyta</taxon>
        <taxon>Magnoliopsida</taxon>
        <taxon>eudicotyledons</taxon>
        <taxon>Gunneridae</taxon>
        <taxon>Pentapetalae</taxon>
        <taxon>rosids</taxon>
        <taxon>fabids</taxon>
        <taxon>Fabales</taxon>
        <taxon>Fabaceae</taxon>
        <taxon>Papilionoideae</taxon>
        <taxon>50 kb inversion clade</taxon>
        <taxon>NPAAA clade</taxon>
        <taxon>Hologalegina</taxon>
        <taxon>IRL clade</taxon>
        <taxon>Trifolieae</taxon>
        <taxon>Trifolium</taxon>
    </lineage>
</organism>
<evidence type="ECO:0000313" key="1">
    <source>
        <dbReference type="EMBL" id="PNX61774.1"/>
    </source>
</evidence>
<proteinExistence type="predicted"/>
<dbReference type="Gene3D" id="3.40.50.1000">
    <property type="entry name" value="HAD superfamily/HAD-like"/>
    <property type="match status" value="1"/>
</dbReference>
<name>A0A2K3K662_TRIPR</name>
<reference evidence="1 2" key="2">
    <citation type="journal article" date="2017" name="Front. Plant Sci.">
        <title>Gene Classification and Mining of Molecular Markers Useful in Red Clover (Trifolium pratense) Breeding.</title>
        <authorList>
            <person name="Istvanek J."/>
            <person name="Dluhosova J."/>
            <person name="Dluhos P."/>
            <person name="Patkova L."/>
            <person name="Nedelnik J."/>
            <person name="Repkova J."/>
        </authorList>
    </citation>
    <scope>NUCLEOTIDE SEQUENCE [LARGE SCALE GENOMIC DNA]</scope>
    <source>
        <strain evidence="2">cv. Tatra</strain>
        <tissue evidence="1">Young leaves</tissue>
    </source>
</reference>
<dbReference type="InterPro" id="IPR023214">
    <property type="entry name" value="HAD_sf"/>
</dbReference>
<reference evidence="1 2" key="1">
    <citation type="journal article" date="2014" name="Am. J. Bot.">
        <title>Genome assembly and annotation for red clover (Trifolium pratense; Fabaceae).</title>
        <authorList>
            <person name="Istvanek J."/>
            <person name="Jaros M."/>
            <person name="Krenek A."/>
            <person name="Repkova J."/>
        </authorList>
    </citation>
    <scope>NUCLEOTIDE SEQUENCE [LARGE SCALE GENOMIC DNA]</scope>
    <source>
        <strain evidence="2">cv. Tatra</strain>
        <tissue evidence="1">Young leaves</tissue>
    </source>
</reference>
<dbReference type="InterPro" id="IPR006357">
    <property type="entry name" value="HAD-SF_hydro_IIA"/>
</dbReference>
<feature type="non-terminal residue" evidence="1">
    <location>
        <position position="108"/>
    </location>
</feature>
<dbReference type="Pfam" id="PF13344">
    <property type="entry name" value="Hydrolase_6"/>
    <property type="match status" value="1"/>
</dbReference>
<dbReference type="Proteomes" id="UP000236291">
    <property type="component" value="Unassembled WGS sequence"/>
</dbReference>
<dbReference type="InterPro" id="IPR036412">
    <property type="entry name" value="HAD-like_sf"/>
</dbReference>